<keyword evidence="2" id="KW-1185">Reference proteome</keyword>
<comment type="caution">
    <text evidence="1">The sequence shown here is derived from an EMBL/GenBank/DDBJ whole genome shotgun (WGS) entry which is preliminary data.</text>
</comment>
<protein>
    <submittedName>
        <fullName evidence="1">Uncharacterized protein</fullName>
    </submittedName>
</protein>
<proteinExistence type="predicted"/>
<sequence length="56" mass="6635">MMKIVAKTPRDFVISFKDEDFKGLTQKEKYELISKMVKEIVLEEVSWSEVKERIAL</sequence>
<dbReference type="EMBL" id="JACHGK010000005">
    <property type="protein sequence ID" value="MBB6445390.1"/>
    <property type="molecule type" value="Genomic_DNA"/>
</dbReference>
<gene>
    <name evidence="1" type="ORF">HNR53_002008</name>
</gene>
<evidence type="ECO:0000313" key="1">
    <source>
        <dbReference type="EMBL" id="MBB6445390.1"/>
    </source>
</evidence>
<accession>A0A7X0LVC7</accession>
<dbReference type="Proteomes" id="UP000531594">
    <property type="component" value="Unassembled WGS sequence"/>
</dbReference>
<dbReference type="RefSeq" id="WP_184525359.1">
    <property type="nucleotide sequence ID" value="NZ_JACHGK010000005.1"/>
</dbReference>
<organism evidence="1 2">
    <name type="scientific">Bacillus benzoevorans</name>
    <dbReference type="NCBI Taxonomy" id="1456"/>
    <lineage>
        <taxon>Bacteria</taxon>
        <taxon>Bacillati</taxon>
        <taxon>Bacillota</taxon>
        <taxon>Bacilli</taxon>
        <taxon>Bacillales</taxon>
        <taxon>Bacillaceae</taxon>
        <taxon>Bacillus</taxon>
    </lineage>
</organism>
<evidence type="ECO:0000313" key="2">
    <source>
        <dbReference type="Proteomes" id="UP000531594"/>
    </source>
</evidence>
<dbReference type="AlphaFoldDB" id="A0A7X0LVC7"/>
<reference evidence="1 2" key="1">
    <citation type="submission" date="2020-08" db="EMBL/GenBank/DDBJ databases">
        <title>Genomic Encyclopedia of Type Strains, Phase IV (KMG-IV): sequencing the most valuable type-strain genomes for metagenomic binning, comparative biology and taxonomic classification.</title>
        <authorList>
            <person name="Goeker M."/>
        </authorList>
    </citation>
    <scope>NUCLEOTIDE SEQUENCE [LARGE SCALE GENOMIC DNA]</scope>
    <source>
        <strain evidence="1 2">DSM 5391</strain>
    </source>
</reference>
<name>A0A7X0LVC7_9BACI</name>